<dbReference type="EMBL" id="REGN01002249">
    <property type="protein sequence ID" value="RNA29287.1"/>
    <property type="molecule type" value="Genomic_DNA"/>
</dbReference>
<dbReference type="Pfam" id="PF25144">
    <property type="entry name" value="Zn_ribbon_IFT122"/>
    <property type="match status" value="1"/>
</dbReference>
<evidence type="ECO:0000256" key="1">
    <source>
        <dbReference type="ARBA" id="ARBA00022574"/>
    </source>
</evidence>
<dbReference type="PANTHER" id="PTHR12764">
    <property type="entry name" value="WD REPEAT DOMAIN-RELATED"/>
    <property type="match status" value="1"/>
</dbReference>
<dbReference type="GO" id="GO:0030991">
    <property type="term" value="C:intraciliary transport particle A"/>
    <property type="evidence" value="ECO:0007669"/>
    <property type="project" value="TreeGrafter"/>
</dbReference>
<proteinExistence type="predicted"/>
<dbReference type="GO" id="GO:0097730">
    <property type="term" value="C:non-motile cilium"/>
    <property type="evidence" value="ECO:0007669"/>
    <property type="project" value="TreeGrafter"/>
</dbReference>
<keyword evidence="4" id="KW-0969">Cilium</keyword>
<dbReference type="OrthoDB" id="10255582at2759"/>
<organism evidence="4 5">
    <name type="scientific">Brachionus plicatilis</name>
    <name type="common">Marine rotifer</name>
    <name type="synonym">Brachionus muelleri</name>
    <dbReference type="NCBI Taxonomy" id="10195"/>
    <lineage>
        <taxon>Eukaryota</taxon>
        <taxon>Metazoa</taxon>
        <taxon>Spiralia</taxon>
        <taxon>Gnathifera</taxon>
        <taxon>Rotifera</taxon>
        <taxon>Eurotatoria</taxon>
        <taxon>Monogononta</taxon>
        <taxon>Pseudotrocha</taxon>
        <taxon>Ploima</taxon>
        <taxon>Brachionidae</taxon>
        <taxon>Brachionus</taxon>
    </lineage>
</organism>
<dbReference type="Proteomes" id="UP000276133">
    <property type="component" value="Unassembled WGS sequence"/>
</dbReference>
<keyword evidence="4" id="KW-0282">Flagellum</keyword>
<dbReference type="GO" id="GO:0035721">
    <property type="term" value="P:intraciliary retrograde transport"/>
    <property type="evidence" value="ECO:0007669"/>
    <property type="project" value="TreeGrafter"/>
</dbReference>
<keyword evidence="5" id="KW-1185">Reference proteome</keyword>
<dbReference type="PANTHER" id="PTHR12764:SF4">
    <property type="entry name" value="INTRAFLAGELLAR TRANSPORT PROTEIN 122 HOMOLOG"/>
    <property type="match status" value="1"/>
</dbReference>
<sequence>QEQYVPVGISKFKILYTGAKISKDIQAFKFSRNILERMDEVMVPHKFSDEIEQLSMTIKAKPFKDDEELLPLCYRCSHHNPLLNPKGNCCGNCGQPYVFSFASFESLPLVEFIIPDEISDEEAFSLIDFVPNSQFDKDAELREREAVYGDLNTARGSSNRLVIGEQKSSNSLAKDPFVALMKKYSTNAGEYRPVIVNREVLKAIDPTHVFICKWPSPLRWKFYKIILANEPIFFHTDDYDDLKIMNSYKSLVKCEQF</sequence>
<dbReference type="GO" id="GO:1905515">
    <property type="term" value="P:non-motile cilium assembly"/>
    <property type="evidence" value="ECO:0007669"/>
    <property type="project" value="TreeGrafter"/>
</dbReference>
<gene>
    <name evidence="4" type="ORF">BpHYR1_007604</name>
</gene>
<dbReference type="AlphaFoldDB" id="A0A3M7S139"/>
<keyword evidence="4" id="KW-0966">Cell projection</keyword>
<evidence type="ECO:0000313" key="5">
    <source>
        <dbReference type="Proteomes" id="UP000276133"/>
    </source>
</evidence>
<accession>A0A3M7S139</accession>
<dbReference type="STRING" id="10195.A0A3M7S139"/>
<keyword evidence="1" id="KW-0853">WD repeat</keyword>
<reference evidence="4 5" key="1">
    <citation type="journal article" date="2018" name="Sci. Rep.">
        <title>Genomic signatures of local adaptation to the degree of environmental predictability in rotifers.</title>
        <authorList>
            <person name="Franch-Gras L."/>
            <person name="Hahn C."/>
            <person name="Garcia-Roger E.M."/>
            <person name="Carmona M.J."/>
            <person name="Serra M."/>
            <person name="Gomez A."/>
        </authorList>
    </citation>
    <scope>NUCLEOTIDE SEQUENCE [LARGE SCALE GENOMIC DNA]</scope>
    <source>
        <strain evidence="4">HYR1</strain>
    </source>
</reference>
<name>A0A3M7S139_BRAPC</name>
<keyword evidence="2" id="KW-0677">Repeat</keyword>
<evidence type="ECO:0000256" key="2">
    <source>
        <dbReference type="ARBA" id="ARBA00022737"/>
    </source>
</evidence>
<evidence type="ECO:0000313" key="4">
    <source>
        <dbReference type="EMBL" id="RNA29287.1"/>
    </source>
</evidence>
<evidence type="ECO:0000259" key="3">
    <source>
        <dbReference type="Pfam" id="PF25144"/>
    </source>
</evidence>
<comment type="caution">
    <text evidence="4">The sequence shown here is derived from an EMBL/GenBank/DDBJ whole genome shotgun (WGS) entry which is preliminary data.</text>
</comment>
<dbReference type="InterPro" id="IPR056838">
    <property type="entry name" value="Zn_ribbon_IFT122"/>
</dbReference>
<dbReference type="GO" id="GO:0061512">
    <property type="term" value="P:protein localization to cilium"/>
    <property type="evidence" value="ECO:0007669"/>
    <property type="project" value="TreeGrafter"/>
</dbReference>
<protein>
    <submittedName>
        <fullName evidence="4">Intraflagellar transport 122-like protein</fullName>
    </submittedName>
</protein>
<feature type="non-terminal residue" evidence="4">
    <location>
        <position position="1"/>
    </location>
</feature>
<dbReference type="InterPro" id="IPR039857">
    <property type="entry name" value="Ift122/121"/>
</dbReference>
<feature type="domain" description="IFT122 zinc ribbon" evidence="3">
    <location>
        <begin position="67"/>
        <end position="110"/>
    </location>
</feature>